<evidence type="ECO:0000313" key="1">
    <source>
        <dbReference type="EMBL" id="MQL83339.1"/>
    </source>
</evidence>
<sequence>MGTQQERKKRRPEVECDDSNVHLVDSYVVSELQEQDVRNNLKGIHISRLDFSAKRFCVVDDKTIVVDLVLTARASR</sequence>
<dbReference type="Proteomes" id="UP000652761">
    <property type="component" value="Unassembled WGS sequence"/>
</dbReference>
<protein>
    <submittedName>
        <fullName evidence="1">Uncharacterized protein</fullName>
    </submittedName>
</protein>
<reference evidence="1" key="1">
    <citation type="submission" date="2017-07" db="EMBL/GenBank/DDBJ databases">
        <title>Taro Niue Genome Assembly and Annotation.</title>
        <authorList>
            <person name="Atibalentja N."/>
            <person name="Keating K."/>
            <person name="Fields C.J."/>
        </authorList>
    </citation>
    <scope>NUCLEOTIDE SEQUENCE</scope>
    <source>
        <strain evidence="1">Niue_2</strain>
        <tissue evidence="1">Leaf</tissue>
    </source>
</reference>
<dbReference type="AlphaFoldDB" id="A0A843UUD8"/>
<organism evidence="1 2">
    <name type="scientific">Colocasia esculenta</name>
    <name type="common">Wild taro</name>
    <name type="synonym">Arum esculentum</name>
    <dbReference type="NCBI Taxonomy" id="4460"/>
    <lineage>
        <taxon>Eukaryota</taxon>
        <taxon>Viridiplantae</taxon>
        <taxon>Streptophyta</taxon>
        <taxon>Embryophyta</taxon>
        <taxon>Tracheophyta</taxon>
        <taxon>Spermatophyta</taxon>
        <taxon>Magnoliopsida</taxon>
        <taxon>Liliopsida</taxon>
        <taxon>Araceae</taxon>
        <taxon>Aroideae</taxon>
        <taxon>Colocasieae</taxon>
        <taxon>Colocasia</taxon>
    </lineage>
</organism>
<comment type="caution">
    <text evidence="1">The sequence shown here is derived from an EMBL/GenBank/DDBJ whole genome shotgun (WGS) entry which is preliminary data.</text>
</comment>
<accession>A0A843UUD8</accession>
<dbReference type="EMBL" id="NMUH01000690">
    <property type="protein sequence ID" value="MQL83339.1"/>
    <property type="molecule type" value="Genomic_DNA"/>
</dbReference>
<keyword evidence="2" id="KW-1185">Reference proteome</keyword>
<gene>
    <name evidence="1" type="ORF">Taro_015832</name>
</gene>
<name>A0A843UUD8_COLES</name>
<proteinExistence type="predicted"/>
<evidence type="ECO:0000313" key="2">
    <source>
        <dbReference type="Proteomes" id="UP000652761"/>
    </source>
</evidence>